<protein>
    <submittedName>
        <fullName evidence="1">DUF1501 domain-containing protein</fullName>
    </submittedName>
</protein>
<evidence type="ECO:0000313" key="2">
    <source>
        <dbReference type="Proteomes" id="UP001440612"/>
    </source>
</evidence>
<evidence type="ECO:0000313" key="1">
    <source>
        <dbReference type="EMBL" id="WZC50875.1"/>
    </source>
</evidence>
<keyword evidence="2" id="KW-1185">Reference proteome</keyword>
<sequence length="435" mass="47509">MRTRREFLKSSAFTTAASIAGVAGAPQFAFGQSSNGKTLIKVFMRGGADGLHLFPPTIDPFYREYRPNLAIEEPNQQDSYTAVDLGHSYRALNPNLELLKEIWDDGRLMIAPATALPEGNRSHFDNQRWIGTGAQDNYIDGYLNRYMQLVPGVEHSLRGAILGKTSRSREISGEVTIPAISGEGGFDVSNRWFCTDPTSGACAEHELTEYMRGFGTTEVNGSPMEQYIRDNQFSTVEAIDEVAGAESSYTLSGAAVAQGLDYSETQTGRGLKVAAQLLKGNVPLEVACIDWNVGWDSHSNQITSATANDRFVNADLQTGARDFLTFYKDLGELIDDVVVIVGTEFGRTVLENGSLGTDHGHGGPWFAFGGPTNKIMADDVSSLEMNGLLLNRYIPTVTNYRDILGEIMIRHMGMSDTLVDSIFPGHDFTDLGLFA</sequence>
<dbReference type="InterPro" id="IPR010869">
    <property type="entry name" value="DUF1501"/>
</dbReference>
<proteinExistence type="predicted"/>
<name>A0ABZ2V8I2_9RHOB</name>
<dbReference type="RefSeq" id="WP_341368972.1">
    <property type="nucleotide sequence ID" value="NZ_CP150951.2"/>
</dbReference>
<gene>
    <name evidence="1" type="ORF">AABB29_09815</name>
</gene>
<dbReference type="InterPro" id="IPR006311">
    <property type="entry name" value="TAT_signal"/>
</dbReference>
<dbReference type="Pfam" id="PF07394">
    <property type="entry name" value="DUF1501"/>
    <property type="match status" value="1"/>
</dbReference>
<accession>A0ABZ2V8I2</accession>
<dbReference type="PROSITE" id="PS51318">
    <property type="entry name" value="TAT"/>
    <property type="match status" value="1"/>
</dbReference>
<reference evidence="2" key="1">
    <citation type="submission" date="2024-04" db="EMBL/GenBank/DDBJ databases">
        <title>Phylogenomic analyses of a clade within the roseobacter group suggest taxonomic reassignments of species of the genera Aestuariivita, Citreicella, Loktanella, Nautella, Pelagibaca, Ruegeria, Thalassobius, Thiobacimonas and Tropicibacter, and the proposal o.</title>
        <authorList>
            <person name="Jeon C.O."/>
        </authorList>
    </citation>
    <scope>NUCLEOTIDE SEQUENCE [LARGE SCALE GENOMIC DNA]</scope>
    <source>
        <strain evidence="2">BS5-3</strain>
    </source>
</reference>
<dbReference type="Proteomes" id="UP001440612">
    <property type="component" value="Chromosome"/>
</dbReference>
<dbReference type="EMBL" id="CP150951">
    <property type="protein sequence ID" value="WZC50875.1"/>
    <property type="molecule type" value="Genomic_DNA"/>
</dbReference>
<organism evidence="1 2">
    <name type="scientific">Yoonia phaeophyticola</name>
    <dbReference type="NCBI Taxonomy" id="3137369"/>
    <lineage>
        <taxon>Bacteria</taxon>
        <taxon>Pseudomonadati</taxon>
        <taxon>Pseudomonadota</taxon>
        <taxon>Alphaproteobacteria</taxon>
        <taxon>Rhodobacterales</taxon>
        <taxon>Paracoccaceae</taxon>
        <taxon>Yoonia</taxon>
    </lineage>
</organism>